<dbReference type="EMBL" id="LR797501">
    <property type="protein sequence ID" value="CAB4220433.1"/>
    <property type="molecule type" value="Genomic_DNA"/>
</dbReference>
<organism evidence="2">
    <name type="scientific">uncultured Caudovirales phage</name>
    <dbReference type="NCBI Taxonomy" id="2100421"/>
    <lineage>
        <taxon>Viruses</taxon>
        <taxon>Duplodnaviria</taxon>
        <taxon>Heunggongvirae</taxon>
        <taxon>Uroviricota</taxon>
        <taxon>Caudoviricetes</taxon>
        <taxon>Peduoviridae</taxon>
        <taxon>Maltschvirus</taxon>
        <taxon>Maltschvirus maltsch</taxon>
    </lineage>
</organism>
<name>A0A6J5SY52_9CAUD</name>
<sequence length="100" mass="11085">MAHFAKIENGIVTQITVVSNCAIGSCIGPEHWDYQEEYHKHHGNLEFPETEPLGQAVLAESGFEGTWLQTSYNGNFRGRHAGTGMIYSAELDEFVEPTGE</sequence>
<dbReference type="PROSITE" id="PS51257">
    <property type="entry name" value="PROKAR_LIPOPROTEIN"/>
    <property type="match status" value="1"/>
</dbReference>
<accession>A0A6J5SY52</accession>
<gene>
    <name evidence="1" type="ORF">UFOVP1033_16</name>
    <name evidence="2" type="ORF">UFOVP1631_16</name>
</gene>
<dbReference type="EMBL" id="LR796981">
    <property type="protein sequence ID" value="CAB4178771.1"/>
    <property type="molecule type" value="Genomic_DNA"/>
</dbReference>
<protein>
    <submittedName>
        <fullName evidence="2">Uncharacterized protein</fullName>
    </submittedName>
</protein>
<reference evidence="2" key="1">
    <citation type="submission" date="2020-05" db="EMBL/GenBank/DDBJ databases">
        <authorList>
            <person name="Chiriac C."/>
            <person name="Salcher M."/>
            <person name="Ghai R."/>
            <person name="Kavagutti S V."/>
        </authorList>
    </citation>
    <scope>NUCLEOTIDE SEQUENCE</scope>
</reference>
<proteinExistence type="predicted"/>
<evidence type="ECO:0000313" key="1">
    <source>
        <dbReference type="EMBL" id="CAB4178771.1"/>
    </source>
</evidence>
<evidence type="ECO:0000313" key="2">
    <source>
        <dbReference type="EMBL" id="CAB4220433.1"/>
    </source>
</evidence>